<organism evidence="10 11">
    <name type="scientific">Pneumocystis jirovecii (strain RU7)</name>
    <name type="common">Human pneumocystis pneumonia agent</name>
    <dbReference type="NCBI Taxonomy" id="1408657"/>
    <lineage>
        <taxon>Eukaryota</taxon>
        <taxon>Fungi</taxon>
        <taxon>Dikarya</taxon>
        <taxon>Ascomycota</taxon>
        <taxon>Taphrinomycotina</taxon>
        <taxon>Pneumocystomycetes</taxon>
        <taxon>Pneumocystaceae</taxon>
        <taxon>Pneumocystis</taxon>
    </lineage>
</organism>
<dbReference type="VEuPathDB" id="FungiDB:T551_01807"/>
<evidence type="ECO:0000313" key="10">
    <source>
        <dbReference type="EMBL" id="KTW30524.1"/>
    </source>
</evidence>
<keyword evidence="5" id="KW-0805">Transcription regulation</keyword>
<evidence type="ECO:0000256" key="5">
    <source>
        <dbReference type="ARBA" id="ARBA00023015"/>
    </source>
</evidence>
<evidence type="ECO:0000259" key="9">
    <source>
        <dbReference type="PROSITE" id="PS50114"/>
    </source>
</evidence>
<evidence type="ECO:0000313" key="11">
    <source>
        <dbReference type="Proteomes" id="UP000053447"/>
    </source>
</evidence>
<sequence>MNAISCNSINKDLSSLDEQLLHHITSETFPENNIVNDQDGSKKLSRGVYCSNCGISYTPLWRRTSMGQYVCNACGLYSKTKNMSRPIRLKKVMISSVSHRMRKKAAILLKVNGGTCTGNGQCNGAGGSQSCDGCPVFNNRIAKTTKFAVSGSENGEQKSDNFNLTLDNYNMHVVTCQNCGTATTPLWRRDNSGNTICNACGLYYKLHSVHRPISMKKNSIKRRRRNHIPTKPDAVDQNIENITSSLLELSNRPFVTLSHTTTGTSGSLAEMQDKIGNRNQNIYEPDCQKSNPFSSFNSMAYSNSTINSNETHENGMFSNLFLDQKVGCQQNKCFSNPVYSVNPDKAMSVQSVSNLPYENNSNMLSKARPNVISIVELLSTDYPLGANIIPIPENIGKDSLKYEKYLEDIKENVTKCAERLQLMLINAQRVIDECKRKLIHINK</sequence>
<dbReference type="EMBL" id="LFWA01000007">
    <property type="protein sequence ID" value="KTW30524.1"/>
    <property type="molecule type" value="Genomic_DNA"/>
</dbReference>
<dbReference type="GeneID" id="28940325"/>
<dbReference type="PANTHER" id="PTHR10071">
    <property type="entry name" value="TRANSCRIPTION FACTOR GATA FAMILY MEMBER"/>
    <property type="match status" value="1"/>
</dbReference>
<evidence type="ECO:0000256" key="4">
    <source>
        <dbReference type="ARBA" id="ARBA00022833"/>
    </source>
</evidence>
<dbReference type="GO" id="GO:0000978">
    <property type="term" value="F:RNA polymerase II cis-regulatory region sequence-specific DNA binding"/>
    <property type="evidence" value="ECO:0007669"/>
    <property type="project" value="TreeGrafter"/>
</dbReference>
<proteinExistence type="predicted"/>
<keyword evidence="4" id="KW-0862">Zinc</keyword>
<dbReference type="CDD" id="cd00202">
    <property type="entry name" value="ZnF_GATA"/>
    <property type="match status" value="2"/>
</dbReference>
<dbReference type="RefSeq" id="XP_018229815.1">
    <property type="nucleotide sequence ID" value="XM_018374070.1"/>
</dbReference>
<reference evidence="11" key="1">
    <citation type="journal article" date="2016" name="Nat. Commun.">
        <title>Genome analysis of three Pneumocystis species reveals adaptation mechanisms to life exclusively in mammalian hosts.</title>
        <authorList>
            <person name="Ma L."/>
            <person name="Chen Z."/>
            <person name="Huang D.W."/>
            <person name="Kutty G."/>
            <person name="Ishihara M."/>
            <person name="Wang H."/>
            <person name="Abouelleil A."/>
            <person name="Bishop L."/>
            <person name="Davey E."/>
            <person name="Deng R."/>
            <person name="Deng X."/>
            <person name="Fan L."/>
            <person name="Fantoni G."/>
            <person name="Fitzgerald M."/>
            <person name="Gogineni E."/>
            <person name="Goldberg J.M."/>
            <person name="Handley G."/>
            <person name="Hu X."/>
            <person name="Huber C."/>
            <person name="Jiao X."/>
            <person name="Jones K."/>
            <person name="Levin J.Z."/>
            <person name="Liu Y."/>
            <person name="Macdonald P."/>
            <person name="Melnikov A."/>
            <person name="Raley C."/>
            <person name="Sassi M."/>
            <person name="Sherman B.T."/>
            <person name="Song X."/>
            <person name="Sykes S."/>
            <person name="Tran B."/>
            <person name="Walsh L."/>
            <person name="Xia Y."/>
            <person name="Yang J."/>
            <person name="Young S."/>
            <person name="Zeng Q."/>
            <person name="Zheng X."/>
            <person name="Stephens R."/>
            <person name="Nusbaum C."/>
            <person name="Birren B.W."/>
            <person name="Azadi P."/>
            <person name="Lempicki R.A."/>
            <person name="Cuomo C.A."/>
            <person name="Kovacs J.A."/>
        </authorList>
    </citation>
    <scope>NUCLEOTIDE SEQUENCE [LARGE SCALE GENOMIC DNA]</scope>
    <source>
        <strain evidence="11">RU7</strain>
    </source>
</reference>
<protein>
    <recommendedName>
        <fullName evidence="9">GATA-type domain-containing protein</fullName>
    </recommendedName>
</protein>
<dbReference type="GO" id="GO:0045944">
    <property type="term" value="P:positive regulation of transcription by RNA polymerase II"/>
    <property type="evidence" value="ECO:0007669"/>
    <property type="project" value="TreeGrafter"/>
</dbReference>
<dbReference type="PROSITE" id="PS00344">
    <property type="entry name" value="GATA_ZN_FINGER_1"/>
    <property type="match status" value="2"/>
</dbReference>
<dbReference type="FunFam" id="3.30.50.10:FF:000007">
    <property type="entry name" value="Nitrogen regulatory AreA, N-terminal"/>
    <property type="match status" value="1"/>
</dbReference>
<dbReference type="Pfam" id="PF00320">
    <property type="entry name" value="GATA"/>
    <property type="match status" value="2"/>
</dbReference>
<evidence type="ECO:0000256" key="3">
    <source>
        <dbReference type="ARBA" id="ARBA00022771"/>
    </source>
</evidence>
<keyword evidence="6" id="KW-0804">Transcription</keyword>
<dbReference type="PRINTS" id="PR00619">
    <property type="entry name" value="GATAZNFINGER"/>
</dbReference>
<keyword evidence="3 8" id="KW-0863">Zinc-finger</keyword>
<dbReference type="STRING" id="1408657.A0A0W4ZQ74"/>
<dbReference type="GO" id="GO:0008270">
    <property type="term" value="F:zinc ion binding"/>
    <property type="evidence" value="ECO:0007669"/>
    <property type="project" value="UniProtKB-KW"/>
</dbReference>
<dbReference type="Proteomes" id="UP000053447">
    <property type="component" value="Unassembled WGS sequence"/>
</dbReference>
<comment type="caution">
    <text evidence="10">The sequence shown here is derived from an EMBL/GenBank/DDBJ whole genome shotgun (WGS) entry which is preliminary data.</text>
</comment>
<evidence type="ECO:0000256" key="8">
    <source>
        <dbReference type="PROSITE-ProRule" id="PRU00094"/>
    </source>
</evidence>
<gene>
    <name evidence="10" type="ORF">T551_01807</name>
</gene>
<evidence type="ECO:0000256" key="7">
    <source>
        <dbReference type="ARBA" id="ARBA00023242"/>
    </source>
</evidence>
<feature type="domain" description="GATA-type" evidence="9">
    <location>
        <begin position="176"/>
        <end position="223"/>
    </location>
</feature>
<dbReference type="InterPro" id="IPR013088">
    <property type="entry name" value="Znf_NHR/GATA"/>
</dbReference>
<dbReference type="SUPFAM" id="SSF57716">
    <property type="entry name" value="Glucocorticoid receptor-like (DNA-binding domain)"/>
    <property type="match status" value="2"/>
</dbReference>
<dbReference type="InterPro" id="IPR000679">
    <property type="entry name" value="Znf_GATA"/>
</dbReference>
<accession>A0A0W4ZQ74</accession>
<evidence type="ECO:0000256" key="6">
    <source>
        <dbReference type="ARBA" id="ARBA00023163"/>
    </source>
</evidence>
<dbReference type="PANTHER" id="PTHR10071:SF335">
    <property type="entry name" value="IRON-SENSING TRANSCRIPTIONAL REPRESSOR-RELATED"/>
    <property type="match status" value="1"/>
</dbReference>
<feature type="domain" description="GATA-type" evidence="9">
    <location>
        <begin position="44"/>
        <end position="100"/>
    </location>
</feature>
<keyword evidence="11" id="KW-1185">Reference proteome</keyword>
<dbReference type="OrthoDB" id="515401at2759"/>
<dbReference type="GO" id="GO:0001227">
    <property type="term" value="F:DNA-binding transcription repressor activity, RNA polymerase II-specific"/>
    <property type="evidence" value="ECO:0007669"/>
    <property type="project" value="UniProtKB-ARBA"/>
</dbReference>
<evidence type="ECO:0000256" key="1">
    <source>
        <dbReference type="ARBA" id="ARBA00004123"/>
    </source>
</evidence>
<dbReference type="PROSITE" id="PS50114">
    <property type="entry name" value="GATA_ZN_FINGER_2"/>
    <property type="match status" value="2"/>
</dbReference>
<dbReference type="InterPro" id="IPR039355">
    <property type="entry name" value="Transcription_factor_GATA"/>
</dbReference>
<keyword evidence="2" id="KW-0479">Metal-binding</keyword>
<name>A0A0W4ZQ74_PNEJ7</name>
<dbReference type="eggNOG" id="KOG1601">
    <property type="taxonomic scope" value="Eukaryota"/>
</dbReference>
<evidence type="ECO:0000256" key="2">
    <source>
        <dbReference type="ARBA" id="ARBA00022723"/>
    </source>
</evidence>
<dbReference type="Gene3D" id="3.30.50.10">
    <property type="entry name" value="Erythroid Transcription Factor GATA-1, subunit A"/>
    <property type="match status" value="2"/>
</dbReference>
<dbReference type="GO" id="GO:0005634">
    <property type="term" value="C:nucleus"/>
    <property type="evidence" value="ECO:0007669"/>
    <property type="project" value="UniProtKB-SubCell"/>
</dbReference>
<keyword evidence="7" id="KW-0539">Nucleus</keyword>
<dbReference type="SMART" id="SM00401">
    <property type="entry name" value="ZnF_GATA"/>
    <property type="match status" value="2"/>
</dbReference>
<comment type="subcellular location">
    <subcellularLocation>
        <location evidence="1">Nucleus</location>
    </subcellularLocation>
</comment>
<dbReference type="AlphaFoldDB" id="A0A0W4ZQ74"/>